<keyword evidence="3" id="KW-1185">Reference proteome</keyword>
<evidence type="ECO:0000256" key="1">
    <source>
        <dbReference type="SAM" id="SignalP"/>
    </source>
</evidence>
<organism evidence="2 3">
    <name type="scientific">Nocardioides immobilis</name>
    <dbReference type="NCBI Taxonomy" id="2049295"/>
    <lineage>
        <taxon>Bacteria</taxon>
        <taxon>Bacillati</taxon>
        <taxon>Actinomycetota</taxon>
        <taxon>Actinomycetes</taxon>
        <taxon>Propionibacteriales</taxon>
        <taxon>Nocardioidaceae</taxon>
        <taxon>Nocardioides</taxon>
    </lineage>
</organism>
<gene>
    <name evidence="2" type="ORF">D0Z08_25980</name>
</gene>
<dbReference type="AlphaFoldDB" id="A0A417XV62"/>
<accession>A0A417XV62</accession>
<dbReference type="RefSeq" id="WP_118928190.1">
    <property type="nucleotide sequence ID" value="NZ_QXGH01000035.1"/>
</dbReference>
<proteinExistence type="predicted"/>
<feature type="chain" id="PRO_5019272286" evidence="1">
    <location>
        <begin position="31"/>
        <end position="227"/>
    </location>
</feature>
<protein>
    <submittedName>
        <fullName evidence="2">Uncharacterized protein</fullName>
    </submittedName>
</protein>
<dbReference type="EMBL" id="QXGH01000035">
    <property type="protein sequence ID" value="RHW24171.1"/>
    <property type="molecule type" value="Genomic_DNA"/>
</dbReference>
<name>A0A417XV62_9ACTN</name>
<keyword evidence="1" id="KW-0732">Signal</keyword>
<sequence length="227" mass="24055">MLANLGRSLAQQSAGLLALFLVLTTGTAYALAESNTVFSDDIVDGEVTTADVANDDTRRALGGTDVRNGTLTALDFGVDSVTGDKINESSLSTVPLARQGGTGRYGYDGACNPETTTWIRCSLVVVTLDRPGRILIIGQVTAMVERENEWGSGACRLHDGTEPIAASWTSVRWDEEDIEEGRNHFTMTAVTNVLPAGTRAVAIDCQDHTGATTYPLARMSAVTLSGQ</sequence>
<reference evidence="2 3" key="1">
    <citation type="submission" date="2018-09" db="EMBL/GenBank/DDBJ databases">
        <title>Genome sequencing of Nocardioides immobilis CCTCC AB 2017083 for comparison to Nocardioides silvaticus.</title>
        <authorList>
            <person name="Li C."/>
            <person name="Wang G."/>
        </authorList>
    </citation>
    <scope>NUCLEOTIDE SEQUENCE [LARGE SCALE GENOMIC DNA]</scope>
    <source>
        <strain evidence="2 3">CCTCC AB 2017083</strain>
    </source>
</reference>
<feature type="signal peptide" evidence="1">
    <location>
        <begin position="1"/>
        <end position="30"/>
    </location>
</feature>
<dbReference type="Proteomes" id="UP000283644">
    <property type="component" value="Unassembled WGS sequence"/>
</dbReference>
<evidence type="ECO:0000313" key="3">
    <source>
        <dbReference type="Proteomes" id="UP000283644"/>
    </source>
</evidence>
<evidence type="ECO:0000313" key="2">
    <source>
        <dbReference type="EMBL" id="RHW24171.1"/>
    </source>
</evidence>
<comment type="caution">
    <text evidence="2">The sequence shown here is derived from an EMBL/GenBank/DDBJ whole genome shotgun (WGS) entry which is preliminary data.</text>
</comment>